<evidence type="ECO:0000256" key="12">
    <source>
        <dbReference type="PIRSR" id="PIRSR036497-1"/>
    </source>
</evidence>
<dbReference type="GO" id="GO:0009086">
    <property type="term" value="P:methionine biosynthetic process"/>
    <property type="evidence" value="ECO:0007669"/>
    <property type="project" value="UniProtKB-KW"/>
</dbReference>
<dbReference type="EC" id="1.1.1.3" evidence="4 14"/>
<dbReference type="Gene3D" id="3.30.360.10">
    <property type="entry name" value="Dihydrodipicolinate Reductase, domain 2"/>
    <property type="match status" value="1"/>
</dbReference>
<evidence type="ECO:0000256" key="3">
    <source>
        <dbReference type="ARBA" id="ARBA00006753"/>
    </source>
</evidence>
<evidence type="ECO:0000259" key="16">
    <source>
        <dbReference type="Pfam" id="PF00742"/>
    </source>
</evidence>
<dbReference type="Gene3D" id="3.40.50.720">
    <property type="entry name" value="NAD(P)-binding Rossmann-like Domain"/>
    <property type="match status" value="1"/>
</dbReference>
<evidence type="ECO:0000256" key="6">
    <source>
        <dbReference type="ARBA" id="ARBA00022605"/>
    </source>
</evidence>
<keyword evidence="6 14" id="KW-0028">Amino-acid biosynthesis</keyword>
<dbReference type="InterPro" id="IPR001342">
    <property type="entry name" value="HDH_cat"/>
</dbReference>
<evidence type="ECO:0000256" key="7">
    <source>
        <dbReference type="ARBA" id="ARBA00022697"/>
    </source>
</evidence>
<evidence type="ECO:0000256" key="15">
    <source>
        <dbReference type="RuleBase" id="RU004171"/>
    </source>
</evidence>
<dbReference type="InterPro" id="IPR022697">
    <property type="entry name" value="HDH_short"/>
</dbReference>
<dbReference type="Proteomes" id="UP000230790">
    <property type="component" value="Unassembled WGS sequence"/>
</dbReference>
<keyword evidence="8 14" id="KW-0560">Oxidoreductase</keyword>
<name>A0A2M8Q972_9CHLR</name>
<evidence type="ECO:0000313" key="18">
    <source>
        <dbReference type="EMBL" id="PJF46324.1"/>
    </source>
</evidence>
<dbReference type="SUPFAM" id="SSF51735">
    <property type="entry name" value="NAD(P)-binding Rossmann-fold domains"/>
    <property type="match status" value="1"/>
</dbReference>
<dbReference type="EMBL" id="PGTN01000288">
    <property type="protein sequence ID" value="PJF46324.1"/>
    <property type="molecule type" value="Genomic_DNA"/>
</dbReference>
<comment type="catalytic activity">
    <reaction evidence="11">
        <text>L-homoserine + NADP(+) = L-aspartate 4-semialdehyde + NADPH + H(+)</text>
        <dbReference type="Rhea" id="RHEA:15761"/>
        <dbReference type="ChEBI" id="CHEBI:15378"/>
        <dbReference type="ChEBI" id="CHEBI:57476"/>
        <dbReference type="ChEBI" id="CHEBI:57783"/>
        <dbReference type="ChEBI" id="CHEBI:58349"/>
        <dbReference type="ChEBI" id="CHEBI:537519"/>
        <dbReference type="EC" id="1.1.1.3"/>
    </reaction>
    <physiologicalReaction direction="right-to-left" evidence="11">
        <dbReference type="Rhea" id="RHEA:15763"/>
    </physiologicalReaction>
</comment>
<evidence type="ECO:0000256" key="13">
    <source>
        <dbReference type="PIRSR" id="PIRSR036497-2"/>
    </source>
</evidence>
<evidence type="ECO:0000256" key="1">
    <source>
        <dbReference type="ARBA" id="ARBA00005056"/>
    </source>
</evidence>
<evidence type="ECO:0000256" key="10">
    <source>
        <dbReference type="ARBA" id="ARBA00023167"/>
    </source>
</evidence>
<dbReference type="UniPathway" id="UPA00050">
    <property type="reaction ID" value="UER00063"/>
</dbReference>
<organism evidence="18 19">
    <name type="scientific">Candidatus Thermofonsia Clade 3 bacterium</name>
    <dbReference type="NCBI Taxonomy" id="2364212"/>
    <lineage>
        <taxon>Bacteria</taxon>
        <taxon>Bacillati</taxon>
        <taxon>Chloroflexota</taxon>
        <taxon>Candidatus Thermofontia</taxon>
        <taxon>Candidatus Thermofonsia Clade 3</taxon>
    </lineage>
</organism>
<keyword evidence="13 14" id="KW-0521">NADP</keyword>
<reference evidence="18 19" key="1">
    <citation type="submission" date="2017-11" db="EMBL/GenBank/DDBJ databases">
        <title>Evolution of Phototrophy in the Chloroflexi Phylum Driven by Horizontal Gene Transfer.</title>
        <authorList>
            <person name="Ward L.M."/>
            <person name="Hemp J."/>
            <person name="Shih P.M."/>
            <person name="Mcglynn S.E."/>
            <person name="Fischer W."/>
        </authorList>
    </citation>
    <scope>NUCLEOTIDE SEQUENCE [LARGE SCALE GENOMIC DNA]</scope>
    <source>
        <strain evidence="18">JP3_7</strain>
    </source>
</reference>
<dbReference type="PIRSF" id="PIRSF036497">
    <property type="entry name" value="HDH_short"/>
    <property type="match status" value="1"/>
</dbReference>
<dbReference type="GO" id="GO:0004412">
    <property type="term" value="F:homoserine dehydrogenase activity"/>
    <property type="evidence" value="ECO:0007669"/>
    <property type="project" value="UniProtKB-EC"/>
</dbReference>
<dbReference type="PANTHER" id="PTHR43331">
    <property type="entry name" value="HOMOSERINE DEHYDROGENASE"/>
    <property type="match status" value="1"/>
</dbReference>
<comment type="caution">
    <text evidence="18">The sequence shown here is derived from an EMBL/GenBank/DDBJ whole genome shotgun (WGS) entry which is preliminary data.</text>
</comment>
<feature type="domain" description="Aspartate/homoserine dehydrogenase NAD-binding" evidence="17">
    <location>
        <begin position="14"/>
        <end position="154"/>
    </location>
</feature>
<evidence type="ECO:0000256" key="8">
    <source>
        <dbReference type="ARBA" id="ARBA00023002"/>
    </source>
</evidence>
<keyword evidence="9" id="KW-0915">Sodium</keyword>
<evidence type="ECO:0000256" key="9">
    <source>
        <dbReference type="ARBA" id="ARBA00023053"/>
    </source>
</evidence>
<feature type="binding site" evidence="13">
    <location>
        <position position="131"/>
    </location>
    <ligand>
        <name>NADPH</name>
        <dbReference type="ChEBI" id="CHEBI:57783"/>
    </ligand>
</feature>
<feature type="active site" description="Proton donor" evidence="12">
    <location>
        <position position="230"/>
    </location>
</feature>
<keyword evidence="7 14" id="KW-0791">Threonine biosynthesis</keyword>
<dbReference type="AlphaFoldDB" id="A0A2M8Q972"/>
<evidence type="ECO:0000256" key="2">
    <source>
        <dbReference type="ARBA" id="ARBA00005062"/>
    </source>
</evidence>
<comment type="pathway">
    <text evidence="1 14">Amino-acid biosynthesis; L-threonine biosynthesis; L-threonine from L-aspartate: step 3/5.</text>
</comment>
<dbReference type="InterPro" id="IPR036291">
    <property type="entry name" value="NAD(P)-bd_dom_sf"/>
</dbReference>
<accession>A0A2M8Q972</accession>
<evidence type="ECO:0000256" key="4">
    <source>
        <dbReference type="ARBA" id="ARBA00013213"/>
    </source>
</evidence>
<comment type="similarity">
    <text evidence="3 15">Belongs to the homoserine dehydrogenase family.</text>
</comment>
<dbReference type="FunFam" id="3.30.360.10:FF:000005">
    <property type="entry name" value="Homoserine dehydrogenase"/>
    <property type="match status" value="1"/>
</dbReference>
<evidence type="ECO:0000256" key="14">
    <source>
        <dbReference type="RuleBase" id="RU000579"/>
    </source>
</evidence>
<dbReference type="Pfam" id="PF00742">
    <property type="entry name" value="Homoserine_dh"/>
    <property type="match status" value="1"/>
</dbReference>
<feature type="domain" description="Homoserine dehydrogenase catalytic" evidence="16">
    <location>
        <begin position="163"/>
        <end position="268"/>
    </location>
</feature>
<dbReference type="PANTHER" id="PTHR43331:SF1">
    <property type="entry name" value="HOMOSERINE DEHYDROGENASE"/>
    <property type="match status" value="1"/>
</dbReference>
<dbReference type="InterPro" id="IPR019811">
    <property type="entry name" value="HDH_CS"/>
</dbReference>
<dbReference type="GO" id="GO:0050661">
    <property type="term" value="F:NADP binding"/>
    <property type="evidence" value="ECO:0007669"/>
    <property type="project" value="InterPro"/>
</dbReference>
<evidence type="ECO:0000313" key="19">
    <source>
        <dbReference type="Proteomes" id="UP000230790"/>
    </source>
</evidence>
<proteinExistence type="inferred from homology"/>
<gene>
    <name evidence="18" type="ORF">CUN48_14375</name>
</gene>
<dbReference type="UniPathway" id="UPA00051">
    <property type="reaction ID" value="UER00465"/>
</dbReference>
<feature type="non-terminal residue" evidence="18">
    <location>
        <position position="269"/>
    </location>
</feature>
<evidence type="ECO:0000256" key="5">
    <source>
        <dbReference type="ARBA" id="ARBA00013376"/>
    </source>
</evidence>
<dbReference type="PROSITE" id="PS01042">
    <property type="entry name" value="HOMOSER_DHGENASE"/>
    <property type="match status" value="1"/>
</dbReference>
<comment type="pathway">
    <text evidence="2 14">Amino-acid biosynthesis; L-methionine biosynthesis via de novo pathway; L-homoserine from L-aspartate: step 3/3.</text>
</comment>
<evidence type="ECO:0000259" key="17">
    <source>
        <dbReference type="Pfam" id="PF03447"/>
    </source>
</evidence>
<protein>
    <recommendedName>
        <fullName evidence="5 14">Homoserine dehydrogenase</fullName>
        <ecNumber evidence="4 14">1.1.1.3</ecNumber>
    </recommendedName>
</protein>
<feature type="binding site" evidence="13">
    <location>
        <position position="215"/>
    </location>
    <ligand>
        <name>L-homoserine</name>
        <dbReference type="ChEBI" id="CHEBI:57476"/>
    </ligand>
</feature>
<dbReference type="InterPro" id="IPR005106">
    <property type="entry name" value="Asp/hSer_DH_NAD-bd"/>
</dbReference>
<sequence length="269" mass="28158">MMSTFRTIDLALIGLGAVHRNVLRILEERAPVLAQRHGLAFRVVCAADSSGVAINPSGFEPAALRRFKEEGGRICELEGFLPSTTPAAALSTLACDLVLEASPVNLATGEPGLSVVRAALRRGVSVVLANKGPLALAYRELHALAAASGAKLAFSATVCGALPVINIGRRDLIAAEIFSLRGVFNATTNFILAEVASGRSYADALAEAQRRGIAERDPRLDVEGWDTACKLVILANSVLRIDAALADVSVQGIVDVTPKALAQAAQRGE</sequence>
<dbReference type="GO" id="GO:0009088">
    <property type="term" value="P:threonine biosynthetic process"/>
    <property type="evidence" value="ECO:0007669"/>
    <property type="project" value="UniProtKB-UniPathway"/>
</dbReference>
<keyword evidence="10 14" id="KW-0486">Methionine biosynthesis</keyword>
<evidence type="ECO:0000256" key="11">
    <source>
        <dbReference type="ARBA" id="ARBA00048841"/>
    </source>
</evidence>
<dbReference type="SUPFAM" id="SSF55347">
    <property type="entry name" value="Glyceraldehyde-3-phosphate dehydrogenase-like, C-terminal domain"/>
    <property type="match status" value="1"/>
</dbReference>
<dbReference type="Pfam" id="PF03447">
    <property type="entry name" value="NAD_binding_3"/>
    <property type="match status" value="1"/>
</dbReference>